<evidence type="ECO:0000313" key="2">
    <source>
        <dbReference type="EMBL" id="MEF3083597.1"/>
    </source>
</evidence>
<dbReference type="InterPro" id="IPR047216">
    <property type="entry name" value="Endonuclease_DUF559_bact"/>
</dbReference>
<keyword evidence="3" id="KW-1185">Reference proteome</keyword>
<organism evidence="2 3">
    <name type="scientific">Luteimonas flava</name>
    <dbReference type="NCBI Taxonomy" id="3115822"/>
    <lineage>
        <taxon>Bacteria</taxon>
        <taxon>Pseudomonadati</taxon>
        <taxon>Pseudomonadota</taxon>
        <taxon>Gammaproteobacteria</taxon>
        <taxon>Lysobacterales</taxon>
        <taxon>Lysobacteraceae</taxon>
        <taxon>Luteimonas</taxon>
    </lineage>
</organism>
<keyword evidence="2" id="KW-0378">Hydrolase</keyword>
<dbReference type="PANTHER" id="PTHR38590">
    <property type="entry name" value="BLL0828 PROTEIN"/>
    <property type="match status" value="1"/>
</dbReference>
<dbReference type="CDD" id="cd01038">
    <property type="entry name" value="Endonuclease_DUF559"/>
    <property type="match status" value="1"/>
</dbReference>
<dbReference type="Pfam" id="PF04480">
    <property type="entry name" value="DUF559"/>
    <property type="match status" value="1"/>
</dbReference>
<dbReference type="PANTHER" id="PTHR38590:SF1">
    <property type="entry name" value="BLL0828 PROTEIN"/>
    <property type="match status" value="1"/>
</dbReference>
<dbReference type="InterPro" id="IPR011335">
    <property type="entry name" value="Restrct_endonuc-II-like"/>
</dbReference>
<dbReference type="Proteomes" id="UP001358324">
    <property type="component" value="Unassembled WGS sequence"/>
</dbReference>
<dbReference type="SUPFAM" id="SSF52980">
    <property type="entry name" value="Restriction endonuclease-like"/>
    <property type="match status" value="1"/>
</dbReference>
<accession>A0ABU7WHY9</accession>
<keyword evidence="2" id="KW-0255">Endonuclease</keyword>
<evidence type="ECO:0000313" key="3">
    <source>
        <dbReference type="Proteomes" id="UP001358324"/>
    </source>
</evidence>
<dbReference type="InterPro" id="IPR007569">
    <property type="entry name" value="DUF559"/>
</dbReference>
<evidence type="ECO:0000259" key="1">
    <source>
        <dbReference type="Pfam" id="PF04480"/>
    </source>
</evidence>
<comment type="caution">
    <text evidence="2">The sequence shown here is derived from an EMBL/GenBank/DDBJ whole genome shotgun (WGS) entry which is preliminary data.</text>
</comment>
<sequence length="174" mass="19973">MEVDVQGLCRGAVQSPLPRAGEGWVGANPTRARSLVCWRAETARANFSPDHRDQKDMRTGQRQHLARRLRRALTPAEQALWRHLRGRQRCGVRFRRQHPIGPFVVDFACLVPALVIEVDGGQHGGSRTDAVRDAFLRRRGFHVLRFWNHDVLQNPDGVCRVIDAWLESRDVRMR</sequence>
<gene>
    <name evidence="2" type="ORF">V3391_15380</name>
</gene>
<dbReference type="GO" id="GO:0004519">
    <property type="term" value="F:endonuclease activity"/>
    <property type="evidence" value="ECO:0007669"/>
    <property type="project" value="UniProtKB-KW"/>
</dbReference>
<feature type="domain" description="DUF559" evidence="1">
    <location>
        <begin position="62"/>
        <end position="164"/>
    </location>
</feature>
<dbReference type="Gene3D" id="3.40.960.10">
    <property type="entry name" value="VSR Endonuclease"/>
    <property type="match status" value="1"/>
</dbReference>
<protein>
    <submittedName>
        <fullName evidence="2">Endonuclease domain-containing protein</fullName>
    </submittedName>
</protein>
<proteinExistence type="predicted"/>
<reference evidence="2 3" key="1">
    <citation type="submission" date="2024-01" db="EMBL/GenBank/DDBJ databases">
        <title>Novel species of the genus Luteimonas isolated from rivers.</title>
        <authorList>
            <person name="Lu H."/>
        </authorList>
    </citation>
    <scope>NUCLEOTIDE SEQUENCE [LARGE SCALE GENOMIC DNA]</scope>
    <source>
        <strain evidence="2 3">SMYT11W</strain>
    </source>
</reference>
<keyword evidence="2" id="KW-0540">Nuclease</keyword>
<dbReference type="EMBL" id="JAZHBM010000003">
    <property type="protein sequence ID" value="MEF3083597.1"/>
    <property type="molecule type" value="Genomic_DNA"/>
</dbReference>
<name>A0ABU7WHY9_9GAMM</name>